<dbReference type="KEGG" id="orz:FNH13_03305"/>
<evidence type="ECO:0000259" key="2">
    <source>
        <dbReference type="Pfam" id="PF02225"/>
    </source>
</evidence>
<evidence type="ECO:0000313" key="4">
    <source>
        <dbReference type="EMBL" id="QDO87482.1"/>
    </source>
</evidence>
<accession>A0A516G7M5</accession>
<dbReference type="PANTHER" id="PTHR12147">
    <property type="entry name" value="METALLOPEPTIDASE M28 FAMILY MEMBER"/>
    <property type="match status" value="1"/>
</dbReference>
<name>A0A516G7M5_9MICO</name>
<keyword evidence="5" id="KW-1185">Reference proteome</keyword>
<feature type="signal peptide" evidence="1">
    <location>
        <begin position="1"/>
        <end position="31"/>
    </location>
</feature>
<dbReference type="GO" id="GO:0008235">
    <property type="term" value="F:metalloexopeptidase activity"/>
    <property type="evidence" value="ECO:0007669"/>
    <property type="project" value="InterPro"/>
</dbReference>
<protein>
    <submittedName>
        <fullName evidence="4">M20/M25/M40 family metallo-hydrolase</fullName>
    </submittedName>
</protein>
<evidence type="ECO:0000256" key="1">
    <source>
        <dbReference type="SAM" id="SignalP"/>
    </source>
</evidence>
<dbReference type="EMBL" id="CP041616">
    <property type="protein sequence ID" value="QDO87482.1"/>
    <property type="molecule type" value="Genomic_DNA"/>
</dbReference>
<keyword evidence="1" id="KW-0732">Signal</keyword>
<feature type="chain" id="PRO_5022022601" evidence="1">
    <location>
        <begin position="32"/>
        <end position="512"/>
    </location>
</feature>
<dbReference type="SUPFAM" id="SSF53187">
    <property type="entry name" value="Zn-dependent exopeptidases"/>
    <property type="match status" value="1"/>
</dbReference>
<organism evidence="4 5">
    <name type="scientific">Ornithinimicrobium ciconiae</name>
    <dbReference type="NCBI Taxonomy" id="2594265"/>
    <lineage>
        <taxon>Bacteria</taxon>
        <taxon>Bacillati</taxon>
        <taxon>Actinomycetota</taxon>
        <taxon>Actinomycetes</taxon>
        <taxon>Micrococcales</taxon>
        <taxon>Ornithinimicrobiaceae</taxon>
        <taxon>Ornithinimicrobium</taxon>
    </lineage>
</organism>
<dbReference type="Gene3D" id="3.40.630.10">
    <property type="entry name" value="Zn peptidases"/>
    <property type="match status" value="1"/>
</dbReference>
<dbReference type="PANTHER" id="PTHR12147:SF26">
    <property type="entry name" value="PEPTIDASE M28 DOMAIN-CONTAINING PROTEIN"/>
    <property type="match status" value="1"/>
</dbReference>
<gene>
    <name evidence="4" type="ORF">FNH13_03305</name>
</gene>
<sequence length="512" mass="53624">MSRSPHLRRAGVLLAAGGLAVSGLVALPSTAAQPSKPNPVACENRNNNTYDKLLDCVSGDGAFEHLEAFQAIADEHGDRAEGTPGYQASVDYVIEVMEDAGWDAEAVPFDYEGTDSVLEQTAPITATYEHYVAEGSGEGDVTAAVTPVDLALDPPRASTSGCEAEDFDGFAAGSIALVQRGSCAFGLKAENAEAAGASGVIVMNQCDTPDRCGPLNPTLVPSVVTIPVVGVTFDDGQALAAEGSTAHLQVDFVTKQSLNVIAELQGKNDNNVVMAGAHLDSVDGGPGINDNGSGSAGLLEVAEKLGNHKPQNTVRFAFWGAEEIGLIGSTEWVADQPQSELDRVALYLNFDMIGSPNYFLGVYDANESTFPAPAGVPIPDGSIAIEETFESFYTLAGERYDDTQFSGRSDYQAFIANDIPSGGLFTGAEEVKTDEQQDIWGGVAGESFDQCYHQACDDLGNVDLHALDVNTDSVAFAVLTFAYSTESVNGVKGKKVPGNFRIPAPAGPEGTF</sequence>
<dbReference type="InterPro" id="IPR046450">
    <property type="entry name" value="PA_dom_sf"/>
</dbReference>
<dbReference type="InterPro" id="IPR007484">
    <property type="entry name" value="Peptidase_M28"/>
</dbReference>
<dbReference type="GO" id="GO:0006508">
    <property type="term" value="P:proteolysis"/>
    <property type="evidence" value="ECO:0007669"/>
    <property type="project" value="InterPro"/>
</dbReference>
<evidence type="ECO:0000259" key="3">
    <source>
        <dbReference type="Pfam" id="PF04389"/>
    </source>
</evidence>
<dbReference type="RefSeq" id="WP_143782140.1">
    <property type="nucleotide sequence ID" value="NZ_CP041616.1"/>
</dbReference>
<proteinExistence type="predicted"/>
<dbReference type="InterPro" id="IPR045175">
    <property type="entry name" value="M28_fam"/>
</dbReference>
<dbReference type="Pfam" id="PF04389">
    <property type="entry name" value="Peptidase_M28"/>
    <property type="match status" value="1"/>
</dbReference>
<feature type="domain" description="Peptidase M28" evidence="3">
    <location>
        <begin position="259"/>
        <end position="475"/>
    </location>
</feature>
<dbReference type="OrthoDB" id="345880at2"/>
<dbReference type="InterPro" id="IPR003137">
    <property type="entry name" value="PA_domain"/>
</dbReference>
<dbReference type="Proteomes" id="UP000315395">
    <property type="component" value="Chromosome"/>
</dbReference>
<evidence type="ECO:0000313" key="5">
    <source>
        <dbReference type="Proteomes" id="UP000315395"/>
    </source>
</evidence>
<dbReference type="AlphaFoldDB" id="A0A516G7M5"/>
<reference evidence="4 5" key="1">
    <citation type="submission" date="2019-07" db="EMBL/GenBank/DDBJ databases">
        <title>complete genome sequencing of Ornithinimicrobium sp. H23M54.</title>
        <authorList>
            <person name="Bae J.-W."/>
            <person name="Lee S.-Y."/>
        </authorList>
    </citation>
    <scope>NUCLEOTIDE SEQUENCE [LARGE SCALE GENOMIC DNA]</scope>
    <source>
        <strain evidence="4 5">H23M54</strain>
    </source>
</reference>
<feature type="domain" description="PA" evidence="2">
    <location>
        <begin position="154"/>
        <end position="239"/>
    </location>
</feature>
<dbReference type="Gene3D" id="3.50.30.30">
    <property type="match status" value="1"/>
</dbReference>
<dbReference type="SUPFAM" id="SSF52025">
    <property type="entry name" value="PA domain"/>
    <property type="match status" value="1"/>
</dbReference>
<dbReference type="Pfam" id="PF02225">
    <property type="entry name" value="PA"/>
    <property type="match status" value="1"/>
</dbReference>
<keyword evidence="4" id="KW-0378">Hydrolase</keyword>